<evidence type="ECO:0000313" key="4">
    <source>
        <dbReference type="EMBL" id="OAQ60351.1"/>
    </source>
</evidence>
<proteinExistence type="predicted"/>
<dbReference type="OrthoDB" id="30840at2759"/>
<gene>
    <name evidence="4" type="ORF">VFPPC_10761</name>
</gene>
<keyword evidence="2" id="KW-0012">Acyltransferase</keyword>
<keyword evidence="5" id="KW-1185">Reference proteome</keyword>
<reference evidence="4 5" key="1">
    <citation type="journal article" date="2016" name="PLoS Pathog.">
        <title>Biosynthesis of antibiotic leucinostatins in bio-control fungus Purpureocillium lilacinum and their inhibition on phytophthora revealed by genome mining.</title>
        <authorList>
            <person name="Wang G."/>
            <person name="Liu Z."/>
            <person name="Lin R."/>
            <person name="Li E."/>
            <person name="Mao Z."/>
            <person name="Ling J."/>
            <person name="Yang Y."/>
            <person name="Yin W.B."/>
            <person name="Xie B."/>
        </authorList>
    </citation>
    <scope>NUCLEOTIDE SEQUENCE [LARGE SCALE GENOMIC DNA]</scope>
    <source>
        <strain evidence="4">170</strain>
    </source>
</reference>
<dbReference type="SUPFAM" id="SSF55729">
    <property type="entry name" value="Acyl-CoA N-acyltransferases (Nat)"/>
    <property type="match status" value="1"/>
</dbReference>
<evidence type="ECO:0000313" key="5">
    <source>
        <dbReference type="Proteomes" id="UP000078397"/>
    </source>
</evidence>
<dbReference type="PROSITE" id="PS51186">
    <property type="entry name" value="GNAT"/>
    <property type="match status" value="1"/>
</dbReference>
<dbReference type="RefSeq" id="XP_018138261.1">
    <property type="nucleotide sequence ID" value="XM_018289073.1"/>
</dbReference>
<accession>A0A179F4S1</accession>
<evidence type="ECO:0000259" key="3">
    <source>
        <dbReference type="PROSITE" id="PS51186"/>
    </source>
</evidence>
<feature type="domain" description="N-acetyltransferase" evidence="3">
    <location>
        <begin position="65"/>
        <end position="200"/>
    </location>
</feature>
<dbReference type="InterPro" id="IPR051635">
    <property type="entry name" value="SNAT-like"/>
</dbReference>
<dbReference type="Proteomes" id="UP000078397">
    <property type="component" value="Unassembled WGS sequence"/>
</dbReference>
<keyword evidence="1" id="KW-0808">Transferase</keyword>
<dbReference type="GeneID" id="28853067"/>
<dbReference type="PANTHER" id="PTHR10908">
    <property type="entry name" value="SEROTONIN N-ACETYLTRANSFERASE"/>
    <property type="match status" value="1"/>
</dbReference>
<dbReference type="Pfam" id="PF00583">
    <property type="entry name" value="Acetyltransf_1"/>
    <property type="match status" value="1"/>
</dbReference>
<dbReference type="KEGG" id="pchm:VFPPC_10761"/>
<dbReference type="STRING" id="1380566.A0A179F4S1"/>
<dbReference type="EMBL" id="LSBJ02000009">
    <property type="protein sequence ID" value="OAQ60351.1"/>
    <property type="molecule type" value="Genomic_DNA"/>
</dbReference>
<dbReference type="InterPro" id="IPR016181">
    <property type="entry name" value="Acyl_CoA_acyltransferase"/>
</dbReference>
<dbReference type="InterPro" id="IPR000182">
    <property type="entry name" value="GNAT_dom"/>
</dbReference>
<dbReference type="GO" id="GO:0005737">
    <property type="term" value="C:cytoplasm"/>
    <property type="evidence" value="ECO:0007669"/>
    <property type="project" value="TreeGrafter"/>
</dbReference>
<dbReference type="Gene3D" id="3.40.630.30">
    <property type="match status" value="1"/>
</dbReference>
<dbReference type="CDD" id="cd04301">
    <property type="entry name" value="NAT_SF"/>
    <property type="match status" value="1"/>
</dbReference>
<dbReference type="AlphaFoldDB" id="A0A179F4S1"/>
<evidence type="ECO:0000256" key="2">
    <source>
        <dbReference type="ARBA" id="ARBA00023315"/>
    </source>
</evidence>
<organism evidence="4 5">
    <name type="scientific">Pochonia chlamydosporia 170</name>
    <dbReference type="NCBI Taxonomy" id="1380566"/>
    <lineage>
        <taxon>Eukaryota</taxon>
        <taxon>Fungi</taxon>
        <taxon>Dikarya</taxon>
        <taxon>Ascomycota</taxon>
        <taxon>Pezizomycotina</taxon>
        <taxon>Sordariomycetes</taxon>
        <taxon>Hypocreomycetidae</taxon>
        <taxon>Hypocreales</taxon>
        <taxon>Clavicipitaceae</taxon>
        <taxon>Pochonia</taxon>
    </lineage>
</organism>
<evidence type="ECO:0000256" key="1">
    <source>
        <dbReference type="ARBA" id="ARBA00022679"/>
    </source>
</evidence>
<comment type="caution">
    <text evidence="4">The sequence shown here is derived from an EMBL/GenBank/DDBJ whole genome shotgun (WGS) entry which is preliminary data.</text>
</comment>
<sequence length="200" mass="22148">MAAYIRRLSSQDVDRCATLESAAFPPSEAATHEKIDYRLSSCPEICYGLFLRNSDGNPPDLSSVDVLSTPETSDKDDILVAHVISTKSHSPVVIDQDMDYPRDWKTNPRVVTTAGHQPTGSTVALHSLAVSPAHQRQGLGKLLMNKYIEEMKKMNGVERVALLTYDRLVPYYEKLGFKNHGKSAATYAGVSWNDLSYEVS</sequence>
<name>A0A179F4S1_METCM</name>
<dbReference type="PANTHER" id="PTHR10908:SF0">
    <property type="entry name" value="SEROTONIN N-ACETYLTRANSFERASE"/>
    <property type="match status" value="1"/>
</dbReference>
<dbReference type="GO" id="GO:0004059">
    <property type="term" value="F:aralkylamine N-acetyltransferase activity"/>
    <property type="evidence" value="ECO:0007669"/>
    <property type="project" value="TreeGrafter"/>
</dbReference>
<protein>
    <submittedName>
        <fullName evidence="4">Acetyltransferase</fullName>
    </submittedName>
</protein>